<dbReference type="EMBL" id="BARS01056938">
    <property type="protein sequence ID" value="GAG47157.1"/>
    <property type="molecule type" value="Genomic_DNA"/>
</dbReference>
<sequence>KFLSAADLKGKAHILTMKNVTMEEVGQDKDTCPVLYFEDAKKGLVLNKTNGGMIASVYGDDSDNWASGKIELYPTTTPFGGKMVECIRVRKPSAVDAAAVQQPAQPTAAIAEEAAMHGLDDGDPDIPF</sequence>
<feature type="non-terminal residue" evidence="1">
    <location>
        <position position="1"/>
    </location>
</feature>
<accession>X0YJ42</accession>
<comment type="caution">
    <text evidence="1">The sequence shown here is derived from an EMBL/GenBank/DDBJ whole genome shotgun (WGS) entry which is preliminary data.</text>
</comment>
<protein>
    <submittedName>
        <fullName evidence="1">Uncharacterized protein</fullName>
    </submittedName>
</protein>
<gene>
    <name evidence="1" type="ORF">S01H1_83678</name>
</gene>
<organism evidence="1">
    <name type="scientific">marine sediment metagenome</name>
    <dbReference type="NCBI Taxonomy" id="412755"/>
    <lineage>
        <taxon>unclassified sequences</taxon>
        <taxon>metagenomes</taxon>
        <taxon>ecological metagenomes</taxon>
    </lineage>
</organism>
<reference evidence="1" key="1">
    <citation type="journal article" date="2014" name="Front. Microbiol.">
        <title>High frequency of phylogenetically diverse reductive dehalogenase-homologous genes in deep subseafloor sedimentary metagenomes.</title>
        <authorList>
            <person name="Kawai M."/>
            <person name="Futagami T."/>
            <person name="Toyoda A."/>
            <person name="Takaki Y."/>
            <person name="Nishi S."/>
            <person name="Hori S."/>
            <person name="Arai W."/>
            <person name="Tsubouchi T."/>
            <person name="Morono Y."/>
            <person name="Uchiyama I."/>
            <person name="Ito T."/>
            <person name="Fujiyama A."/>
            <person name="Inagaki F."/>
            <person name="Takami H."/>
        </authorList>
    </citation>
    <scope>NUCLEOTIDE SEQUENCE</scope>
    <source>
        <strain evidence="1">Expedition CK06-06</strain>
    </source>
</reference>
<dbReference type="AlphaFoldDB" id="X0YJ42"/>
<name>X0YJ42_9ZZZZ</name>
<proteinExistence type="predicted"/>
<evidence type="ECO:0000313" key="1">
    <source>
        <dbReference type="EMBL" id="GAG47157.1"/>
    </source>
</evidence>